<evidence type="ECO:0000256" key="6">
    <source>
        <dbReference type="SAM" id="Phobius"/>
    </source>
</evidence>
<keyword evidence="3 6" id="KW-0812">Transmembrane</keyword>
<feature type="transmembrane region" description="Helical" evidence="6">
    <location>
        <begin position="369"/>
        <end position="390"/>
    </location>
</feature>
<feature type="transmembrane region" description="Helical" evidence="6">
    <location>
        <begin position="144"/>
        <end position="164"/>
    </location>
</feature>
<feature type="transmembrane region" description="Helical" evidence="6">
    <location>
        <begin position="108"/>
        <end position="132"/>
    </location>
</feature>
<feature type="domain" description="Phosphatidylglycerol lysyltransferase C-terminal" evidence="7">
    <location>
        <begin position="511"/>
        <end position="818"/>
    </location>
</feature>
<gene>
    <name evidence="8" type="ORF">FM101_05020</name>
</gene>
<dbReference type="Proteomes" id="UP000195913">
    <property type="component" value="Unassembled WGS sequence"/>
</dbReference>
<dbReference type="GO" id="GO:0016755">
    <property type="term" value="F:aminoacyltransferase activity"/>
    <property type="evidence" value="ECO:0007669"/>
    <property type="project" value="TreeGrafter"/>
</dbReference>
<organism evidence="8 9">
    <name type="scientific">Arthrobacter rhombi</name>
    <dbReference type="NCBI Taxonomy" id="71253"/>
    <lineage>
        <taxon>Bacteria</taxon>
        <taxon>Bacillati</taxon>
        <taxon>Actinomycetota</taxon>
        <taxon>Actinomycetes</taxon>
        <taxon>Micrococcales</taxon>
        <taxon>Micrococcaceae</taxon>
        <taxon>Arthrobacter</taxon>
    </lineage>
</organism>
<feature type="transmembrane region" description="Helical" evidence="6">
    <location>
        <begin position="193"/>
        <end position="210"/>
    </location>
</feature>
<feature type="transmembrane region" description="Helical" evidence="6">
    <location>
        <begin position="20"/>
        <end position="39"/>
    </location>
</feature>
<feature type="transmembrane region" description="Helical" evidence="6">
    <location>
        <begin position="84"/>
        <end position="101"/>
    </location>
</feature>
<feature type="transmembrane region" description="Helical" evidence="6">
    <location>
        <begin position="479"/>
        <end position="499"/>
    </location>
</feature>
<feature type="transmembrane region" description="Helical" evidence="6">
    <location>
        <begin position="296"/>
        <end position="316"/>
    </location>
</feature>
<dbReference type="RefSeq" id="WP_086996345.1">
    <property type="nucleotide sequence ID" value="NZ_FUHW01000021.1"/>
</dbReference>
<evidence type="ECO:0000256" key="1">
    <source>
        <dbReference type="ARBA" id="ARBA00004651"/>
    </source>
</evidence>
<comment type="subcellular location">
    <subcellularLocation>
        <location evidence="1">Cell membrane</location>
        <topology evidence="1">Multi-pass membrane protein</topology>
    </subcellularLocation>
</comment>
<proteinExistence type="predicted"/>
<evidence type="ECO:0000313" key="8">
    <source>
        <dbReference type="EMBL" id="SJM57743.1"/>
    </source>
</evidence>
<dbReference type="GO" id="GO:0055091">
    <property type="term" value="P:phospholipid homeostasis"/>
    <property type="evidence" value="ECO:0007669"/>
    <property type="project" value="TreeGrafter"/>
</dbReference>
<name>A0A1R4FPK3_9MICC</name>
<sequence>MSLGERNSVDAWSAGIQGKLLRLPVTLVLLCAYVAAGLASRGHHQDGRHGLIRLDPAGSRMPDPTVLSPVPAAWDAYLPSTSHLTAFILGGIALTVVGLWVETRMGSLRFLVAFLFTQSAALAAGALFVALIQPGAAVHRAEPGLLVGVTVIACGTAMAATAGLRVMWRRRLRTGLLAVVLVTALYAGTLPDFMRLGAVLIGLLLGPLLIGQRPGRPRIRATRHEGRVLVAVVICAAALGPVVAALSPGAVGPLAVLRYLGTNIVPVDPQSLAELCSSPEHINECAAAQLQQRAGLGAMFSAVLPSILLVVMADGLRRGRRLAWWAAVVVQGAMAGLTLIFLAGVVLQARVPDAGLLEGLGEYDFTDYGQAKAIILPFLAPLAVFLLLLATQRLFRLSAPPRVNPRLLRKVLLLGVFLSALYLGVGFWLREGFRPVPDLGELAENLPERFVPLVYALHISPEFVPITAATTILFEGLGILFWTAVCFWLLASFIAAGDYESTADRTRARALVREGTGGTFSWMSTWEGNSYWFAPDGRSFIAYRVIAGVALTTSNPIAAPQDVAAVVRGFAEYCMSHAWIPCFYSVTSEVADALPPETFSRVRVATETVLPLGSMAFTGKKFQDVRTALNRAEKSGVEAVWSKYSLLTLNMREQLRAISEEWVADRGMPELGFTLGGVAELVDPEVRLLLAVDDAGVLQGATSWLPVRHGGQVTGWTLDFMRRRQGGFRPVVEFLIGTAALTLQAQGYSFASLSGAPLVSADNPQGMVSLTGDDTGVPPMERVLGWLAATLEPVYGFQSLMSFKKKFQPQFVPQYMVYPDAAALPAISVAISKAYIGDASLSAGWSLARTLLSRH</sequence>
<evidence type="ECO:0000259" key="7">
    <source>
        <dbReference type="Pfam" id="PF09924"/>
    </source>
</evidence>
<feature type="transmembrane region" description="Helical" evidence="6">
    <location>
        <begin position="411"/>
        <end position="429"/>
    </location>
</feature>
<dbReference type="InterPro" id="IPR051211">
    <property type="entry name" value="PG_lysyltransferase"/>
</dbReference>
<keyword evidence="5 6" id="KW-0472">Membrane</keyword>
<dbReference type="GO" id="GO:0005886">
    <property type="term" value="C:plasma membrane"/>
    <property type="evidence" value="ECO:0007669"/>
    <property type="project" value="UniProtKB-SubCell"/>
</dbReference>
<feature type="transmembrane region" description="Helical" evidence="6">
    <location>
        <begin position="230"/>
        <end position="251"/>
    </location>
</feature>
<dbReference type="SUPFAM" id="SSF55729">
    <property type="entry name" value="Acyl-CoA N-acyltransferases (Nat)"/>
    <property type="match status" value="1"/>
</dbReference>
<evidence type="ECO:0000313" key="9">
    <source>
        <dbReference type="Proteomes" id="UP000195913"/>
    </source>
</evidence>
<keyword evidence="2" id="KW-1003">Cell membrane</keyword>
<evidence type="ECO:0000256" key="5">
    <source>
        <dbReference type="ARBA" id="ARBA00023136"/>
    </source>
</evidence>
<dbReference type="AlphaFoldDB" id="A0A1R4FPK3"/>
<evidence type="ECO:0000256" key="3">
    <source>
        <dbReference type="ARBA" id="ARBA00022692"/>
    </source>
</evidence>
<keyword evidence="9" id="KW-1185">Reference proteome</keyword>
<dbReference type="InterPro" id="IPR016181">
    <property type="entry name" value="Acyl_CoA_acyltransferase"/>
</dbReference>
<feature type="transmembrane region" description="Helical" evidence="6">
    <location>
        <begin position="323"/>
        <end position="349"/>
    </location>
</feature>
<protein>
    <recommendedName>
        <fullName evidence="7">Phosphatidylglycerol lysyltransferase C-terminal domain-containing protein</fullName>
    </recommendedName>
</protein>
<accession>A0A1R4FPK3</accession>
<dbReference type="PANTHER" id="PTHR34697">
    <property type="entry name" value="PHOSPHATIDYLGLYCEROL LYSYLTRANSFERASE"/>
    <property type="match status" value="1"/>
</dbReference>
<dbReference type="EMBL" id="FUHW01000021">
    <property type="protein sequence ID" value="SJM57743.1"/>
    <property type="molecule type" value="Genomic_DNA"/>
</dbReference>
<dbReference type="InterPro" id="IPR024320">
    <property type="entry name" value="LPG_synthase_C"/>
</dbReference>
<feature type="transmembrane region" description="Helical" evidence="6">
    <location>
        <begin position="171"/>
        <end position="187"/>
    </location>
</feature>
<keyword evidence="4 6" id="KW-1133">Transmembrane helix</keyword>
<dbReference type="Pfam" id="PF09924">
    <property type="entry name" value="LPG_synthase_C"/>
    <property type="match status" value="1"/>
</dbReference>
<evidence type="ECO:0000256" key="4">
    <source>
        <dbReference type="ARBA" id="ARBA00022989"/>
    </source>
</evidence>
<evidence type="ECO:0000256" key="2">
    <source>
        <dbReference type="ARBA" id="ARBA00022475"/>
    </source>
</evidence>
<reference evidence="8 9" key="1">
    <citation type="submission" date="2017-02" db="EMBL/GenBank/DDBJ databases">
        <authorList>
            <person name="Peterson S.W."/>
        </authorList>
    </citation>
    <scope>NUCLEOTIDE SEQUENCE [LARGE SCALE GENOMIC DNA]</scope>
    <source>
        <strain evidence="8 9">B Ar 00.02</strain>
    </source>
</reference>
<dbReference type="PANTHER" id="PTHR34697:SF2">
    <property type="entry name" value="PHOSPHATIDYLGLYCEROL LYSYLTRANSFERASE"/>
    <property type="match status" value="1"/>
</dbReference>